<evidence type="ECO:0000256" key="1">
    <source>
        <dbReference type="SAM" id="MobiDB-lite"/>
    </source>
</evidence>
<keyword evidence="4" id="KW-1185">Reference proteome</keyword>
<feature type="region of interest" description="Disordered" evidence="1">
    <location>
        <begin position="309"/>
        <end position="331"/>
    </location>
</feature>
<name>A0AAV0VR38_9HEMI</name>
<dbReference type="InterPro" id="IPR012337">
    <property type="entry name" value="RNaseH-like_sf"/>
</dbReference>
<dbReference type="EMBL" id="CARXXK010000001">
    <property type="protein sequence ID" value="CAI6346025.1"/>
    <property type="molecule type" value="Genomic_DNA"/>
</dbReference>
<reference evidence="3 4" key="1">
    <citation type="submission" date="2023-01" db="EMBL/GenBank/DDBJ databases">
        <authorList>
            <person name="Whitehead M."/>
        </authorList>
    </citation>
    <scope>NUCLEOTIDE SEQUENCE [LARGE SCALE GENOMIC DNA]</scope>
</reference>
<dbReference type="Proteomes" id="UP001160148">
    <property type="component" value="Unassembled WGS sequence"/>
</dbReference>
<dbReference type="InterPro" id="IPR001584">
    <property type="entry name" value="Integrase_cat-core"/>
</dbReference>
<dbReference type="GO" id="GO:0003676">
    <property type="term" value="F:nucleic acid binding"/>
    <property type="evidence" value="ECO:0007669"/>
    <property type="project" value="InterPro"/>
</dbReference>
<dbReference type="InterPro" id="IPR050951">
    <property type="entry name" value="Retrovirus_Pol_polyprotein"/>
</dbReference>
<gene>
    <name evidence="3" type="ORF">MEUPH1_LOCUS2974</name>
</gene>
<dbReference type="AlphaFoldDB" id="A0AAV0VR38"/>
<feature type="domain" description="Integrase catalytic" evidence="2">
    <location>
        <begin position="45"/>
        <end position="196"/>
    </location>
</feature>
<dbReference type="SUPFAM" id="SSF53098">
    <property type="entry name" value="Ribonuclease H-like"/>
    <property type="match status" value="1"/>
</dbReference>
<comment type="caution">
    <text evidence="3">The sequence shown here is derived from an EMBL/GenBank/DDBJ whole genome shotgun (WGS) entry which is preliminary data.</text>
</comment>
<dbReference type="PANTHER" id="PTHR37984">
    <property type="entry name" value="PROTEIN CBG26694"/>
    <property type="match status" value="1"/>
</dbReference>
<evidence type="ECO:0000313" key="4">
    <source>
        <dbReference type="Proteomes" id="UP001160148"/>
    </source>
</evidence>
<proteinExistence type="predicted"/>
<protein>
    <recommendedName>
        <fullName evidence="2">Integrase catalytic domain-containing protein</fullName>
    </recommendedName>
</protein>
<evidence type="ECO:0000259" key="2">
    <source>
        <dbReference type="PROSITE" id="PS50994"/>
    </source>
</evidence>
<dbReference type="InterPro" id="IPR036397">
    <property type="entry name" value="RNaseH_sf"/>
</dbReference>
<dbReference type="Gene3D" id="3.30.420.10">
    <property type="entry name" value="Ribonuclease H-like superfamily/Ribonuclease H"/>
    <property type="match status" value="1"/>
</dbReference>
<dbReference type="GO" id="GO:0015074">
    <property type="term" value="P:DNA integration"/>
    <property type="evidence" value="ECO:0007669"/>
    <property type="project" value="InterPro"/>
</dbReference>
<dbReference type="PANTHER" id="PTHR37984:SF5">
    <property type="entry name" value="PROTEIN NYNRIN-LIKE"/>
    <property type="match status" value="1"/>
</dbReference>
<accession>A0AAV0VR38</accession>
<dbReference type="PROSITE" id="PS50994">
    <property type="entry name" value="INTEGRASE"/>
    <property type="match status" value="1"/>
</dbReference>
<organism evidence="3 4">
    <name type="scientific">Macrosiphum euphorbiae</name>
    <name type="common">potato aphid</name>
    <dbReference type="NCBI Taxonomy" id="13131"/>
    <lineage>
        <taxon>Eukaryota</taxon>
        <taxon>Metazoa</taxon>
        <taxon>Ecdysozoa</taxon>
        <taxon>Arthropoda</taxon>
        <taxon>Hexapoda</taxon>
        <taxon>Insecta</taxon>
        <taxon>Pterygota</taxon>
        <taxon>Neoptera</taxon>
        <taxon>Paraneoptera</taxon>
        <taxon>Hemiptera</taxon>
        <taxon>Sternorrhyncha</taxon>
        <taxon>Aphidomorpha</taxon>
        <taxon>Aphidoidea</taxon>
        <taxon>Aphididae</taxon>
        <taxon>Macrosiphini</taxon>
        <taxon>Macrosiphum</taxon>
    </lineage>
</organism>
<evidence type="ECO:0000313" key="3">
    <source>
        <dbReference type="EMBL" id="CAI6346025.1"/>
    </source>
</evidence>
<sequence length="349" mass="39798">MKAIARSYMWWPNIDKEIDLITKECSGCVEYSDNPPKSILHNWPWPEGPAQRIHLDFLGAINGKMFVVIIDAHSKWVHVRFMNNITTESTIKILREYFSLWGLPAKLVTDNGPSLVSKVMEEFLAKNGVFHVKTPPYNPASNGAAENLVRTLKNFLKKNGMKSDLDTEIARFMLSYNSTKHCATGVTPAELHIGRKLFTSFDRLVPRAKYRYNNSMLAAKRVYKGGRVKMFEMEDDVMCRNYASGAKWIRGTIIQILSPVTYMVQCVGGEVWKRHINQLLETSVAVTNPCIKTLTNSVVGPKDQLPSLPVKEVVREESGEEDSRETEKQDVPKLWRSERIKKIPNRLNL</sequence>
<dbReference type="Pfam" id="PF00665">
    <property type="entry name" value="rve"/>
    <property type="match status" value="1"/>
</dbReference>